<dbReference type="AlphaFoldDB" id="B2JF57"/>
<keyword evidence="2" id="KW-1185">Reference proteome</keyword>
<evidence type="ECO:0000313" key="1">
    <source>
        <dbReference type="EMBL" id="ACC71425.1"/>
    </source>
</evidence>
<evidence type="ECO:0000313" key="2">
    <source>
        <dbReference type="Proteomes" id="UP000001192"/>
    </source>
</evidence>
<accession>B2JF57</accession>
<dbReference type="KEGG" id="bph:Bphy_2250"/>
<protein>
    <submittedName>
        <fullName evidence="1">Uncharacterized protein</fullName>
    </submittedName>
</protein>
<dbReference type="EMBL" id="CP001043">
    <property type="protein sequence ID" value="ACC71425.1"/>
    <property type="molecule type" value="Genomic_DNA"/>
</dbReference>
<dbReference type="Proteomes" id="UP000001192">
    <property type="component" value="Chromosome 1"/>
</dbReference>
<reference evidence="2" key="1">
    <citation type="journal article" date="2014" name="Stand. Genomic Sci.">
        <title>Complete genome sequence of Burkholderia phymatum STM815(T), a broad host range and efficient nitrogen-fixing symbiont of Mimosa species.</title>
        <authorList>
            <person name="Moulin L."/>
            <person name="Klonowska A."/>
            <person name="Caroline B."/>
            <person name="Booth K."/>
            <person name="Vriezen J.A."/>
            <person name="Melkonian R."/>
            <person name="James E.K."/>
            <person name="Young J.P."/>
            <person name="Bena G."/>
            <person name="Hauser L."/>
            <person name="Land M."/>
            <person name="Kyrpides N."/>
            <person name="Bruce D."/>
            <person name="Chain P."/>
            <person name="Copeland A."/>
            <person name="Pitluck S."/>
            <person name="Woyke T."/>
            <person name="Lizotte-Waniewski M."/>
            <person name="Bristow J."/>
            <person name="Riley M."/>
        </authorList>
    </citation>
    <scope>NUCLEOTIDE SEQUENCE [LARGE SCALE GENOMIC DNA]</scope>
    <source>
        <strain evidence="2">DSM 17167 / CIP 108236 / LMG 21445 / STM815</strain>
    </source>
</reference>
<name>B2JF57_PARP8</name>
<dbReference type="HOGENOM" id="CLU_2314915_0_0_4"/>
<organism evidence="1 2">
    <name type="scientific">Paraburkholderia phymatum (strain DSM 17167 / CIP 108236 / LMG 21445 / STM815)</name>
    <name type="common">Burkholderia phymatum</name>
    <dbReference type="NCBI Taxonomy" id="391038"/>
    <lineage>
        <taxon>Bacteria</taxon>
        <taxon>Pseudomonadati</taxon>
        <taxon>Pseudomonadota</taxon>
        <taxon>Betaproteobacteria</taxon>
        <taxon>Burkholderiales</taxon>
        <taxon>Burkholderiaceae</taxon>
        <taxon>Paraburkholderia</taxon>
    </lineage>
</organism>
<gene>
    <name evidence="1" type="ordered locus">Bphy_2250</name>
</gene>
<proteinExistence type="predicted"/>
<sequence>MPTTHRMLQWTPRLLRRGSLAVRLQVPLCVLGAKAVQCGGSRLVQVRAALQRSVQTDASASRARRRCIAAALLCTGAGYAMKNGGWLARRSAVGCWRIE</sequence>